<feature type="chain" id="PRO_5015337384" evidence="1">
    <location>
        <begin position="17"/>
        <end position="158"/>
    </location>
</feature>
<reference evidence="4" key="1">
    <citation type="submission" date="2018-03" db="EMBL/GenBank/DDBJ databases">
        <authorList>
            <person name="Navarro De La Torre S."/>
        </authorList>
    </citation>
    <scope>NUCLEOTIDE SEQUENCE [LARGE SCALE GENOMIC DNA]</scope>
    <source>
        <strain evidence="4">EAod3</strain>
    </source>
</reference>
<sequence length="158" mass="17385">MNTLYLSAFFMRQALAASRLALPHCLPNPPVGCVLVDHDTIVARGYTQPPGHFHAEAHALSQLATAHGLEAFVTLEPCSFHGRTPSCAQALIDNGIRRVNVAMIDPHPLNQGRGIDMMRRAGIDVRVGVEQAMVARFISQHLDIDPRYQSLKCCQEFS</sequence>
<organism evidence="3 4">
    <name type="scientific">Kushneria phyllosphaerae</name>
    <dbReference type="NCBI Taxonomy" id="2100822"/>
    <lineage>
        <taxon>Bacteria</taxon>
        <taxon>Pseudomonadati</taxon>
        <taxon>Pseudomonadota</taxon>
        <taxon>Gammaproteobacteria</taxon>
        <taxon>Oceanospirillales</taxon>
        <taxon>Halomonadaceae</taxon>
        <taxon>Kushneria</taxon>
    </lineage>
</organism>
<dbReference type="EMBL" id="ONZI01000001">
    <property type="protein sequence ID" value="SPJ33078.1"/>
    <property type="molecule type" value="Genomic_DNA"/>
</dbReference>
<feature type="signal peptide" evidence="1">
    <location>
        <begin position="1"/>
        <end position="16"/>
    </location>
</feature>
<dbReference type="OrthoDB" id="9800865at2"/>
<dbReference type="PROSITE" id="PS51747">
    <property type="entry name" value="CYT_DCMP_DEAMINASES_2"/>
    <property type="match status" value="1"/>
</dbReference>
<dbReference type="GO" id="GO:0008835">
    <property type="term" value="F:diaminohydroxyphosphoribosylaminopyrimidine deaminase activity"/>
    <property type="evidence" value="ECO:0007669"/>
    <property type="project" value="TreeGrafter"/>
</dbReference>
<accession>A0A2R8CJJ8</accession>
<dbReference type="AlphaFoldDB" id="A0A2R8CJJ8"/>
<dbReference type="CDD" id="cd01284">
    <property type="entry name" value="Riboflavin_deaminase-reductase"/>
    <property type="match status" value="1"/>
</dbReference>
<dbReference type="InterPro" id="IPR016193">
    <property type="entry name" value="Cytidine_deaminase-like"/>
</dbReference>
<evidence type="ECO:0000313" key="4">
    <source>
        <dbReference type="Proteomes" id="UP000244934"/>
    </source>
</evidence>
<dbReference type="Pfam" id="PF00383">
    <property type="entry name" value="dCMP_cyt_deam_1"/>
    <property type="match status" value="1"/>
</dbReference>
<dbReference type="InterPro" id="IPR002125">
    <property type="entry name" value="CMP_dCMP_dom"/>
</dbReference>
<proteinExistence type="predicted"/>
<dbReference type="SUPFAM" id="SSF53927">
    <property type="entry name" value="Cytidine deaminase-like"/>
    <property type="match status" value="1"/>
</dbReference>
<protein>
    <submittedName>
        <fullName evidence="3">Riboflavin biosynthesis protein RibD</fullName>
    </submittedName>
</protein>
<dbReference type="Proteomes" id="UP000244934">
    <property type="component" value="Unassembled WGS sequence"/>
</dbReference>
<keyword evidence="1" id="KW-0732">Signal</keyword>
<dbReference type="PANTHER" id="PTHR11079">
    <property type="entry name" value="CYTOSINE DEAMINASE FAMILY MEMBER"/>
    <property type="match status" value="1"/>
</dbReference>
<keyword evidence="4" id="KW-1185">Reference proteome</keyword>
<evidence type="ECO:0000259" key="2">
    <source>
        <dbReference type="PROSITE" id="PS51747"/>
    </source>
</evidence>
<name>A0A2R8CJJ8_9GAMM</name>
<feature type="domain" description="CMP/dCMP-type deaminase" evidence="2">
    <location>
        <begin position="5"/>
        <end position="117"/>
    </location>
</feature>
<dbReference type="Gene3D" id="3.40.140.10">
    <property type="entry name" value="Cytidine Deaminase, domain 2"/>
    <property type="match status" value="1"/>
</dbReference>
<gene>
    <name evidence="3" type="primary">ribD_1</name>
    <name evidence="3" type="ORF">KSP9073_01081</name>
</gene>
<dbReference type="PANTHER" id="PTHR11079:SF162">
    <property type="entry name" value="RIBOFLAVIN BIOSYNTHESIS PROTEIN PYRD, CHLOROPLASTIC"/>
    <property type="match status" value="1"/>
</dbReference>
<evidence type="ECO:0000256" key="1">
    <source>
        <dbReference type="SAM" id="SignalP"/>
    </source>
</evidence>
<evidence type="ECO:0000313" key="3">
    <source>
        <dbReference type="EMBL" id="SPJ33078.1"/>
    </source>
</evidence>
<dbReference type="RefSeq" id="WP_108841848.1">
    <property type="nucleotide sequence ID" value="NZ_ONZI01000001.1"/>
</dbReference>